<dbReference type="InterPro" id="IPR012337">
    <property type="entry name" value="RNaseH-like_sf"/>
</dbReference>
<evidence type="ECO:0000256" key="3">
    <source>
        <dbReference type="ARBA" id="ARBA00022839"/>
    </source>
</evidence>
<dbReference type="GO" id="GO:0005829">
    <property type="term" value="C:cytosol"/>
    <property type="evidence" value="ECO:0007669"/>
    <property type="project" value="TreeGrafter"/>
</dbReference>
<dbReference type="Gene3D" id="3.30.420.10">
    <property type="entry name" value="Ribonuclease H-like superfamily/Ribonuclease H"/>
    <property type="match status" value="1"/>
</dbReference>
<dbReference type="STRING" id="361279.SAMN05421663_1115"/>
<dbReference type="InterPro" id="IPR006054">
    <property type="entry name" value="DnaQ"/>
</dbReference>
<dbReference type="SMART" id="SM00479">
    <property type="entry name" value="EXOIII"/>
    <property type="match status" value="1"/>
</dbReference>
<proteinExistence type="predicted"/>
<dbReference type="GO" id="GO:0003887">
    <property type="term" value="F:DNA-directed DNA polymerase activity"/>
    <property type="evidence" value="ECO:0007669"/>
    <property type="project" value="InterPro"/>
</dbReference>
<keyword evidence="2" id="KW-0378">Hydrolase</keyword>
<organism evidence="5 6">
    <name type="scientific">Terribacillus halophilus</name>
    <dbReference type="NCBI Taxonomy" id="361279"/>
    <lineage>
        <taxon>Bacteria</taxon>
        <taxon>Bacillati</taxon>
        <taxon>Bacillota</taxon>
        <taxon>Bacilli</taxon>
        <taxon>Bacillales</taxon>
        <taxon>Bacillaceae</taxon>
        <taxon>Terribacillus</taxon>
    </lineage>
</organism>
<dbReference type="AlphaFoldDB" id="A0A1G6UT45"/>
<dbReference type="GO" id="GO:0003677">
    <property type="term" value="F:DNA binding"/>
    <property type="evidence" value="ECO:0007669"/>
    <property type="project" value="InterPro"/>
</dbReference>
<keyword evidence="1" id="KW-0540">Nuclease</keyword>
<keyword evidence="6" id="KW-1185">Reference proteome</keyword>
<feature type="domain" description="Exonuclease" evidence="4">
    <location>
        <begin position="56"/>
        <end position="224"/>
    </location>
</feature>
<dbReference type="Pfam" id="PF00929">
    <property type="entry name" value="RNase_T"/>
    <property type="match status" value="1"/>
</dbReference>
<dbReference type="CDD" id="cd06127">
    <property type="entry name" value="DEDDh"/>
    <property type="match status" value="1"/>
</dbReference>
<dbReference type="GO" id="GO:0006260">
    <property type="term" value="P:DNA replication"/>
    <property type="evidence" value="ECO:0007669"/>
    <property type="project" value="InterPro"/>
</dbReference>
<evidence type="ECO:0000259" key="4">
    <source>
        <dbReference type="SMART" id="SM00479"/>
    </source>
</evidence>
<name>A0A1G6UT45_9BACI</name>
<dbReference type="PANTHER" id="PTHR30231">
    <property type="entry name" value="DNA POLYMERASE III SUBUNIT EPSILON"/>
    <property type="match status" value="1"/>
</dbReference>
<dbReference type="NCBIfam" id="TIGR00573">
    <property type="entry name" value="dnaq"/>
    <property type="match status" value="1"/>
</dbReference>
<dbReference type="PANTHER" id="PTHR30231:SF4">
    <property type="entry name" value="PROTEIN NEN2"/>
    <property type="match status" value="1"/>
</dbReference>
<dbReference type="InterPro" id="IPR036397">
    <property type="entry name" value="RNaseH_sf"/>
</dbReference>
<dbReference type="EMBL" id="FMZB01000011">
    <property type="protein sequence ID" value="SDD44424.1"/>
    <property type="molecule type" value="Genomic_DNA"/>
</dbReference>
<evidence type="ECO:0000313" key="5">
    <source>
        <dbReference type="EMBL" id="SDD44424.1"/>
    </source>
</evidence>
<gene>
    <name evidence="5" type="ORF">SAMN05421663_1115</name>
</gene>
<dbReference type="SUPFAM" id="SSF53098">
    <property type="entry name" value="Ribonuclease H-like"/>
    <property type="match status" value="1"/>
</dbReference>
<sequence>MMIDFPLFRYILYGKITQHIKSKAHINTPTHQRLHEKLTDYRPPPSLRKVPFEEQIFTVFDLETTGIFPDLGHEVISIGAVRLRGNVIQSNNAFYEMAKPMLKTPKKIIKLTKLDPDKLEASPSFPEVMERFLDYSKDTILVAHPASFDIRFIQTMLKLYKLPPLSCYTLDSQIMARMFFKRRQSRLDSLISRFQIQQLVRHHALTDAKMTAEVFVYLLKLASERGINDYAGLQLPLSKIKKKIRTTLL</sequence>
<dbReference type="OrthoDB" id="9804290at2"/>
<keyword evidence="3" id="KW-0269">Exonuclease</keyword>
<dbReference type="InterPro" id="IPR013520">
    <property type="entry name" value="Ribonucl_H"/>
</dbReference>
<protein>
    <submittedName>
        <fullName evidence="5">DNA polymerase-3 subunit epsilon/DNA polymerase-3 subunit alpha</fullName>
    </submittedName>
</protein>
<evidence type="ECO:0000256" key="1">
    <source>
        <dbReference type="ARBA" id="ARBA00022722"/>
    </source>
</evidence>
<evidence type="ECO:0000313" key="6">
    <source>
        <dbReference type="Proteomes" id="UP000198666"/>
    </source>
</evidence>
<dbReference type="FunFam" id="3.30.420.10:FF:000045">
    <property type="entry name" value="3'-5' exonuclease DinG"/>
    <property type="match status" value="1"/>
</dbReference>
<reference evidence="6" key="1">
    <citation type="submission" date="2016-10" db="EMBL/GenBank/DDBJ databases">
        <authorList>
            <person name="Varghese N."/>
            <person name="Submissions S."/>
        </authorList>
    </citation>
    <scope>NUCLEOTIDE SEQUENCE [LARGE SCALE GENOMIC DNA]</scope>
    <source>
        <strain evidence="6">DSM 21620</strain>
    </source>
</reference>
<evidence type="ECO:0000256" key="2">
    <source>
        <dbReference type="ARBA" id="ARBA00022801"/>
    </source>
</evidence>
<dbReference type="GO" id="GO:0008408">
    <property type="term" value="F:3'-5' exonuclease activity"/>
    <property type="evidence" value="ECO:0007669"/>
    <property type="project" value="TreeGrafter"/>
</dbReference>
<dbReference type="Proteomes" id="UP000198666">
    <property type="component" value="Unassembled WGS sequence"/>
</dbReference>
<accession>A0A1G6UT45</accession>